<evidence type="ECO:0000256" key="1">
    <source>
        <dbReference type="SAM" id="MobiDB-lite"/>
    </source>
</evidence>
<name>D0A902_TRYB9</name>
<accession>D0A902</accession>
<proteinExistence type="predicted"/>
<feature type="region of interest" description="Disordered" evidence="1">
    <location>
        <begin position="85"/>
        <end position="109"/>
    </location>
</feature>
<protein>
    <submittedName>
        <fullName evidence="2">Uncharacterized protein</fullName>
    </submittedName>
</protein>
<sequence>MRSRTRRRMIKNNIDTIKNMKRSAIPFASSPPKKKAGVTWRPRTLYHSAAEAKRPLPLTHAVDRPPAPLPFIDTHSTAPKGLLKYPSAPFTHLSRDSRQPRKRMTAQFG</sequence>
<feature type="compositionally biased region" description="Basic residues" evidence="1">
    <location>
        <begin position="100"/>
        <end position="109"/>
    </location>
</feature>
<dbReference type="Proteomes" id="UP000002316">
    <property type="component" value="Chromosome 11"/>
</dbReference>
<reference evidence="3" key="1">
    <citation type="journal article" date="2010" name="PLoS Negl. Trop. Dis.">
        <title>The genome sequence of Trypanosoma brucei gambiense, causative agent of chronic human african trypanosomiasis.</title>
        <authorList>
            <person name="Jackson A.P."/>
            <person name="Sanders M."/>
            <person name="Berry A."/>
            <person name="McQuillan J."/>
            <person name="Aslett M.A."/>
            <person name="Quail M.A."/>
            <person name="Chukualim B."/>
            <person name="Capewell P."/>
            <person name="MacLeod A."/>
            <person name="Melville S.E."/>
            <person name="Gibson W."/>
            <person name="Barry J.D."/>
            <person name="Berriman M."/>
            <person name="Hertz-Fowler C."/>
        </authorList>
    </citation>
    <scope>NUCLEOTIDE SEQUENCE [LARGE SCALE GENOMIC DNA]</scope>
    <source>
        <strain evidence="3">MHOM/CI/86/DAL972</strain>
    </source>
</reference>
<evidence type="ECO:0000313" key="3">
    <source>
        <dbReference type="Proteomes" id="UP000002316"/>
    </source>
</evidence>
<dbReference type="AlphaFoldDB" id="D0A902"/>
<dbReference type="GeneID" id="23866434"/>
<dbReference type="EMBL" id="FN554974">
    <property type="protein sequence ID" value="CBH18153.1"/>
    <property type="molecule type" value="Genomic_DNA"/>
</dbReference>
<evidence type="ECO:0000313" key="2">
    <source>
        <dbReference type="EMBL" id="CBH18153.1"/>
    </source>
</evidence>
<organism evidence="2 3">
    <name type="scientific">Trypanosoma brucei gambiense (strain MHOM/CI/86/DAL972)</name>
    <dbReference type="NCBI Taxonomy" id="679716"/>
    <lineage>
        <taxon>Eukaryota</taxon>
        <taxon>Discoba</taxon>
        <taxon>Euglenozoa</taxon>
        <taxon>Kinetoplastea</taxon>
        <taxon>Metakinetoplastina</taxon>
        <taxon>Trypanosomatida</taxon>
        <taxon>Trypanosomatidae</taxon>
        <taxon>Trypanosoma</taxon>
    </lineage>
</organism>
<gene>
    <name evidence="2" type="ORF">TbgDal_XI12720</name>
</gene>
<dbReference type="RefSeq" id="XP_011780417.1">
    <property type="nucleotide sequence ID" value="XM_011782115.1"/>
</dbReference>
<dbReference type="KEGG" id="tbg:TbgDal_XI12720"/>